<protein>
    <submittedName>
        <fullName evidence="3">Transposase</fullName>
    </submittedName>
</protein>
<dbReference type="Proteomes" id="UP000274097">
    <property type="component" value="Unassembled WGS sequence"/>
</dbReference>
<organism evidence="3 6">
    <name type="scientific">Teichococcus wenyumeiae</name>
    <dbReference type="NCBI Taxonomy" id="2478470"/>
    <lineage>
        <taxon>Bacteria</taxon>
        <taxon>Pseudomonadati</taxon>
        <taxon>Pseudomonadota</taxon>
        <taxon>Alphaproteobacteria</taxon>
        <taxon>Acetobacterales</taxon>
        <taxon>Roseomonadaceae</taxon>
        <taxon>Roseomonas</taxon>
    </lineage>
</organism>
<proteinExistence type="predicted"/>
<dbReference type="InterPro" id="IPR025161">
    <property type="entry name" value="IS402-like_dom"/>
</dbReference>
<comment type="caution">
    <text evidence="3">The sequence shown here is derived from an EMBL/GenBank/DDBJ whole genome shotgun (WGS) entry which is preliminary data.</text>
</comment>
<feature type="domain" description="Insertion element IS402-like" evidence="2">
    <location>
        <begin position="2"/>
        <end position="50"/>
    </location>
</feature>
<dbReference type="EMBL" id="RAQU01000066">
    <property type="protein sequence ID" value="RKK03845.1"/>
    <property type="molecule type" value="Genomic_DNA"/>
</dbReference>
<dbReference type="Pfam" id="PF13340">
    <property type="entry name" value="DUF4096"/>
    <property type="match status" value="1"/>
</dbReference>
<dbReference type="PANTHER" id="PTHR30007">
    <property type="entry name" value="PHP DOMAIN PROTEIN"/>
    <property type="match status" value="1"/>
</dbReference>
<sequence length="110" mass="12592">MDLREVLNAIRYLARAGCGWPLLPAHFGRWQTINWWFRRLARRFLFATLHNIALMLDRECAGRDASPTAGVLDSQTVKSPHTPDDGRYRRGQALRTPQAPRRGQWPPADG</sequence>
<name>A0A3A9JH42_9PROT</name>
<evidence type="ECO:0000313" key="4">
    <source>
        <dbReference type="EMBL" id="RMI17103.1"/>
    </source>
</evidence>
<dbReference type="AlphaFoldDB" id="A0A3A9JH42"/>
<reference evidence="3 6" key="1">
    <citation type="submission" date="2018-09" db="EMBL/GenBank/DDBJ databases">
        <title>Roseomonas sp. nov., isolated from feces of Tibetan antelopes in the Qinghai-Tibet plateau, China.</title>
        <authorList>
            <person name="Tian Z."/>
        </authorList>
    </citation>
    <scope>NUCLEOTIDE SEQUENCE [LARGE SCALE GENOMIC DNA]</scope>
    <source>
        <strain evidence="4 5">Z23</strain>
        <strain evidence="3 6">Z24</strain>
    </source>
</reference>
<evidence type="ECO:0000313" key="3">
    <source>
        <dbReference type="EMBL" id="RKK03845.1"/>
    </source>
</evidence>
<evidence type="ECO:0000313" key="6">
    <source>
        <dbReference type="Proteomes" id="UP000278036"/>
    </source>
</evidence>
<dbReference type="EMBL" id="RFLX01000038">
    <property type="protein sequence ID" value="RMI17103.1"/>
    <property type="molecule type" value="Genomic_DNA"/>
</dbReference>
<feature type="region of interest" description="Disordered" evidence="1">
    <location>
        <begin position="65"/>
        <end position="110"/>
    </location>
</feature>
<dbReference type="PANTHER" id="PTHR30007:SF0">
    <property type="entry name" value="TRANSPOSASE"/>
    <property type="match status" value="1"/>
</dbReference>
<keyword evidence="5" id="KW-1185">Reference proteome</keyword>
<dbReference type="Proteomes" id="UP000278036">
    <property type="component" value="Unassembled WGS sequence"/>
</dbReference>
<evidence type="ECO:0000256" key="1">
    <source>
        <dbReference type="SAM" id="MobiDB-lite"/>
    </source>
</evidence>
<evidence type="ECO:0000313" key="5">
    <source>
        <dbReference type="Proteomes" id="UP000274097"/>
    </source>
</evidence>
<evidence type="ECO:0000259" key="2">
    <source>
        <dbReference type="Pfam" id="PF13340"/>
    </source>
</evidence>
<dbReference type="InParanoid" id="A0A3A9JH42"/>
<accession>A0A3A9JH42</accession>
<gene>
    <name evidence="3" type="ORF">D6Z83_12425</name>
    <name evidence="4" type="ORF">EBE87_24020</name>
</gene>